<evidence type="ECO:0000313" key="1">
    <source>
        <dbReference type="EMBL" id="KAK2116622.1"/>
    </source>
</evidence>
<dbReference type="Proteomes" id="UP001266305">
    <property type="component" value="Unassembled WGS sequence"/>
</dbReference>
<evidence type="ECO:0000313" key="2">
    <source>
        <dbReference type="Proteomes" id="UP001266305"/>
    </source>
</evidence>
<protein>
    <submittedName>
        <fullName evidence="1">Uncharacterized protein</fullName>
    </submittedName>
</protein>
<comment type="caution">
    <text evidence="1">The sequence shown here is derived from an EMBL/GenBank/DDBJ whole genome shotgun (WGS) entry which is preliminary data.</text>
</comment>
<gene>
    <name evidence="1" type="ORF">P7K49_003508</name>
</gene>
<organism evidence="1 2">
    <name type="scientific">Saguinus oedipus</name>
    <name type="common">Cotton-top tamarin</name>
    <name type="synonym">Oedipomidas oedipus</name>
    <dbReference type="NCBI Taxonomy" id="9490"/>
    <lineage>
        <taxon>Eukaryota</taxon>
        <taxon>Metazoa</taxon>
        <taxon>Chordata</taxon>
        <taxon>Craniata</taxon>
        <taxon>Vertebrata</taxon>
        <taxon>Euteleostomi</taxon>
        <taxon>Mammalia</taxon>
        <taxon>Eutheria</taxon>
        <taxon>Euarchontoglires</taxon>
        <taxon>Primates</taxon>
        <taxon>Haplorrhini</taxon>
        <taxon>Platyrrhini</taxon>
        <taxon>Cebidae</taxon>
        <taxon>Callitrichinae</taxon>
        <taxon>Saguinus</taxon>
    </lineage>
</organism>
<name>A0ABQ9W4Q0_SAGOE</name>
<sequence>MEKTVGHGKHLGGLSSHVGSMVQQKAILAASKEAEAARSAPKPMSPSDFLDKLMGRTSGYDARIRPNFKVPFSECLLRTALQIENVLGDAPRSLFGPTLHPFTSKLLHSPLDLAPEAIASSIVSITLVTPRIGPPVNVSCNIFINSFGSIAETTMACLDMAKKTVPTFRGQMVKLPKDLALFTEANRPENKEAASKATGVLHQQSSQDTPHIQTFQEGTVSRDEPKDERVSKNWYVFSSAKRGEKSQALKSISTHSTSKTFPFPKPCHNVHSQFAYERQHPGTFLKVCDDPLKTKMLSPTGPNHLQSFTTNVALIVWYPNENAPGSMNSNPSCFRHTNGLDMSLARTSKVQLGFGD</sequence>
<proteinExistence type="predicted"/>
<dbReference type="EMBL" id="JASSZA010000002">
    <property type="protein sequence ID" value="KAK2116622.1"/>
    <property type="molecule type" value="Genomic_DNA"/>
</dbReference>
<reference evidence="1 2" key="1">
    <citation type="submission" date="2023-05" db="EMBL/GenBank/DDBJ databases">
        <title>B98-5 Cell Line De Novo Hybrid Assembly: An Optical Mapping Approach.</title>
        <authorList>
            <person name="Kananen K."/>
            <person name="Auerbach J.A."/>
            <person name="Kautto E."/>
            <person name="Blachly J.S."/>
        </authorList>
    </citation>
    <scope>NUCLEOTIDE SEQUENCE [LARGE SCALE GENOMIC DNA]</scope>
    <source>
        <strain evidence="1">B95-8</strain>
        <tissue evidence="1">Cell line</tissue>
    </source>
</reference>
<keyword evidence="2" id="KW-1185">Reference proteome</keyword>
<accession>A0ABQ9W4Q0</accession>